<dbReference type="KEGG" id="cate:C2869_10800"/>
<organism evidence="10 11">
    <name type="scientific">Saccharobesus litoralis</name>
    <dbReference type="NCBI Taxonomy" id="2172099"/>
    <lineage>
        <taxon>Bacteria</taxon>
        <taxon>Pseudomonadati</taxon>
        <taxon>Pseudomonadota</taxon>
        <taxon>Gammaproteobacteria</taxon>
        <taxon>Alteromonadales</taxon>
        <taxon>Alteromonadaceae</taxon>
        <taxon>Saccharobesus</taxon>
    </lineage>
</organism>
<evidence type="ECO:0000256" key="2">
    <source>
        <dbReference type="ARBA" id="ARBA00005419"/>
    </source>
</evidence>
<dbReference type="InterPro" id="IPR004617">
    <property type="entry name" value="ApaH"/>
</dbReference>
<dbReference type="PIRSF" id="PIRSF000903">
    <property type="entry name" value="B5n-ttraPtase_sm"/>
    <property type="match status" value="1"/>
</dbReference>
<dbReference type="OrthoDB" id="9807890at2"/>
<dbReference type="SUPFAM" id="SSF56300">
    <property type="entry name" value="Metallo-dependent phosphatases"/>
    <property type="match status" value="1"/>
</dbReference>
<keyword evidence="11" id="KW-1185">Reference proteome</keyword>
<evidence type="ECO:0000256" key="3">
    <source>
        <dbReference type="ARBA" id="ARBA00012506"/>
    </source>
</evidence>
<evidence type="ECO:0000256" key="7">
    <source>
        <dbReference type="ARBA" id="ARBA00033210"/>
    </source>
</evidence>
<dbReference type="Proteomes" id="UP000244441">
    <property type="component" value="Chromosome"/>
</dbReference>
<name>A0A2S0VRU8_9ALTE</name>
<dbReference type="AlphaFoldDB" id="A0A2S0VRU8"/>
<feature type="domain" description="Calcineurin-like phosphoesterase" evidence="9">
    <location>
        <begin position="4"/>
        <end position="127"/>
    </location>
</feature>
<evidence type="ECO:0000256" key="5">
    <source>
        <dbReference type="ARBA" id="ARBA00031248"/>
    </source>
</evidence>
<evidence type="ECO:0000256" key="8">
    <source>
        <dbReference type="ARBA" id="ARBA00049417"/>
    </source>
</evidence>
<evidence type="ECO:0000256" key="1">
    <source>
        <dbReference type="ARBA" id="ARBA00003413"/>
    </source>
</evidence>
<evidence type="ECO:0000256" key="6">
    <source>
        <dbReference type="ARBA" id="ARBA00032248"/>
    </source>
</evidence>
<dbReference type="Gene3D" id="3.60.21.10">
    <property type="match status" value="1"/>
</dbReference>
<gene>
    <name evidence="10" type="ORF">C2869_10800</name>
</gene>
<dbReference type="RefSeq" id="WP_108602948.1">
    <property type="nucleotide sequence ID" value="NZ_CP026604.1"/>
</dbReference>
<dbReference type="NCBIfam" id="NF001204">
    <property type="entry name" value="PRK00166.1"/>
    <property type="match status" value="1"/>
</dbReference>
<dbReference type="GO" id="GO:0005737">
    <property type="term" value="C:cytoplasm"/>
    <property type="evidence" value="ECO:0007669"/>
    <property type="project" value="TreeGrafter"/>
</dbReference>
<comment type="catalytic activity">
    <reaction evidence="8">
        <text>P(1),P(4)-bis(5'-adenosyl) tetraphosphate + H2O = 2 ADP + 2 H(+)</text>
        <dbReference type="Rhea" id="RHEA:24252"/>
        <dbReference type="ChEBI" id="CHEBI:15377"/>
        <dbReference type="ChEBI" id="CHEBI:15378"/>
        <dbReference type="ChEBI" id="CHEBI:58141"/>
        <dbReference type="ChEBI" id="CHEBI:456216"/>
        <dbReference type="EC" id="3.6.1.41"/>
    </reaction>
</comment>
<evidence type="ECO:0000313" key="10">
    <source>
        <dbReference type="EMBL" id="AWB66892.1"/>
    </source>
</evidence>
<dbReference type="PANTHER" id="PTHR42850">
    <property type="entry name" value="METALLOPHOSPHOESTERASE"/>
    <property type="match status" value="1"/>
</dbReference>
<dbReference type="NCBIfam" id="TIGR00668">
    <property type="entry name" value="apaH"/>
    <property type="match status" value="1"/>
</dbReference>
<keyword evidence="4" id="KW-0378">Hydrolase</keyword>
<sequence>MASYFVGDIQGCYGSLCRLLEQVKFDPAQDILYPVGDLVARGEDSLSVAKLMLELGASVKPVLGNHDLHLLAVYSGLKKAKDSDKLQPLLTSHIIDDYCFWLRQQPLVIAWQDVVVSHAGWYPLWDKTTLLNNAQLVTRRLQCDDFVYWLELMYGNKPNHPSEVETEVGQFRFAVNALTRMRYLTKKTELELKAKMPVKDAPKTLKPWFKLQSAEMRKHTVIFGHWASLLGKTGQANLYALDTGSVWGNQMTMLRWQDKALFKA</sequence>
<proteinExistence type="inferred from homology"/>
<dbReference type="EC" id="3.6.1.41" evidence="3"/>
<dbReference type="GO" id="GO:0110154">
    <property type="term" value="P:RNA decapping"/>
    <property type="evidence" value="ECO:0007669"/>
    <property type="project" value="TreeGrafter"/>
</dbReference>
<evidence type="ECO:0000259" key="9">
    <source>
        <dbReference type="Pfam" id="PF00149"/>
    </source>
</evidence>
<accession>A0A2S0VRU8</accession>
<dbReference type="GO" id="GO:0016791">
    <property type="term" value="F:phosphatase activity"/>
    <property type="evidence" value="ECO:0007669"/>
    <property type="project" value="TreeGrafter"/>
</dbReference>
<comment type="function">
    <text evidence="1">Hydrolyzes diadenosine 5',5'''-P1,P4-tetraphosphate to yield ADP.</text>
</comment>
<dbReference type="InterPro" id="IPR004843">
    <property type="entry name" value="Calcineurin-like_PHP"/>
</dbReference>
<evidence type="ECO:0000313" key="11">
    <source>
        <dbReference type="Proteomes" id="UP000244441"/>
    </source>
</evidence>
<dbReference type="InterPro" id="IPR050126">
    <property type="entry name" value="Ap4A_hydrolase"/>
</dbReference>
<dbReference type="GO" id="GO:0008803">
    <property type="term" value="F:bis(5'-nucleosyl)-tetraphosphatase (symmetrical) activity"/>
    <property type="evidence" value="ECO:0007669"/>
    <property type="project" value="UniProtKB-EC"/>
</dbReference>
<evidence type="ECO:0000256" key="4">
    <source>
        <dbReference type="ARBA" id="ARBA00022801"/>
    </source>
</evidence>
<dbReference type="PANTHER" id="PTHR42850:SF11">
    <property type="entry name" value="BIS(5'-NUCLEOSYL)-TETRAPHOSPHATASE [SYMMETRICAL]"/>
    <property type="match status" value="1"/>
</dbReference>
<reference evidence="10 11" key="1">
    <citation type="submission" date="2018-01" db="EMBL/GenBank/DDBJ databases">
        <title>Genome sequence of a Cantenovulum-like bacteria.</title>
        <authorList>
            <person name="Tan W.R."/>
            <person name="Lau N.-S."/>
            <person name="Go F."/>
            <person name="Amirul A.-A.A."/>
        </authorList>
    </citation>
    <scope>NUCLEOTIDE SEQUENCE [LARGE SCALE GENOMIC DNA]</scope>
    <source>
        <strain evidence="10 11">CCB-QB4</strain>
    </source>
</reference>
<comment type="similarity">
    <text evidence="2">Belongs to the Ap4A hydrolase family.</text>
</comment>
<dbReference type="InterPro" id="IPR029052">
    <property type="entry name" value="Metallo-depent_PP-like"/>
</dbReference>
<dbReference type="Pfam" id="PF00149">
    <property type="entry name" value="Metallophos"/>
    <property type="match status" value="1"/>
</dbReference>
<protein>
    <recommendedName>
        <fullName evidence="3">bis(5'-nucleosyl)-tetraphosphatase (symmetrical)</fullName>
        <ecNumber evidence="3">3.6.1.41</ecNumber>
    </recommendedName>
    <alternativeName>
        <fullName evidence="6">Ap4A hydrolase</fullName>
    </alternativeName>
    <alternativeName>
        <fullName evidence="5">Diadenosine 5',5'''-P1,P4-tetraphosphate pyrophosphohydrolase</fullName>
    </alternativeName>
    <alternativeName>
        <fullName evidence="7">Diadenosine tetraphosphatase</fullName>
    </alternativeName>
</protein>
<dbReference type="EMBL" id="CP026604">
    <property type="protein sequence ID" value="AWB66892.1"/>
    <property type="molecule type" value="Genomic_DNA"/>
</dbReference>